<feature type="region of interest" description="Disordered" evidence="7">
    <location>
        <begin position="192"/>
        <end position="230"/>
    </location>
</feature>
<organism evidence="9 10">
    <name type="scientific">Stackebrandtia albiflava</name>
    <dbReference type="NCBI Taxonomy" id="406432"/>
    <lineage>
        <taxon>Bacteria</taxon>
        <taxon>Bacillati</taxon>
        <taxon>Actinomycetota</taxon>
        <taxon>Actinomycetes</taxon>
        <taxon>Glycomycetales</taxon>
        <taxon>Glycomycetaceae</taxon>
        <taxon>Stackebrandtia</taxon>
    </lineage>
</organism>
<dbReference type="NCBIfam" id="NF033679">
    <property type="entry name" value="DNRLRE_dom"/>
    <property type="match status" value="1"/>
</dbReference>
<dbReference type="Proteomes" id="UP000321617">
    <property type="component" value="Unassembled WGS sequence"/>
</dbReference>
<keyword evidence="2" id="KW-0964">Secreted</keyword>
<dbReference type="OrthoDB" id="9816550at2"/>
<sequence>MVRIGRRRRIAIGAGAAAVVLAVVTAGYGLGLFGDGFVAEADENGAPARGDAYTVSGRPEANTGEATELHVGVSEAGVSVTYLRFAVADAGVPTAARLRLELVEPAGHGLLEVTQVDSGWTETAINLLEAPPFGKVLDTRRVSPETTTVAFDVTEAVVPGRTVAFAVTTPATGELWRLHSREADTGVPRLQLELPPQGARSPVPQPSSTTQPTVRPTVPPDGFDAESRATDQQAAAGCVTDALLVPTCGSLLGVAPGAHSREDKTKALLRFEADTGRHQHIYHGYHRGRGEVFPTAAEIALASDPEHPRVLFLNWKPAGASWAEIAAGDPATDEYLDELAAHIAENFDRPMFFTVHHEPEDDVRDREGSGYTADDYAAMYRHVVERLRAGGADRLVTVMVYMAYLKWTDMPWHSRLYPGDDVVDWVGWDTYGYSDPGHGHGDFAELVNRVSDADPDWPGFYNWAATTYPDKPLMIAEWGVWYSEDNPLHQAAVFEDAIAQMSHFPRLKAMVYFESENAEGRDSRVDVEPEGLDSYRRFVGSKHFAVDLRW</sequence>
<keyword evidence="5 6" id="KW-0326">Glycosidase</keyword>
<evidence type="ECO:0000256" key="7">
    <source>
        <dbReference type="SAM" id="MobiDB-lite"/>
    </source>
</evidence>
<dbReference type="GO" id="GO:0005576">
    <property type="term" value="C:extracellular region"/>
    <property type="evidence" value="ECO:0007669"/>
    <property type="project" value="UniProtKB-SubCell"/>
</dbReference>
<dbReference type="AlphaFoldDB" id="A0A562V3Y3"/>
<feature type="compositionally biased region" description="Low complexity" evidence="7">
    <location>
        <begin position="200"/>
        <end position="216"/>
    </location>
</feature>
<dbReference type="GO" id="GO:0004553">
    <property type="term" value="F:hydrolase activity, hydrolyzing O-glycosyl compounds"/>
    <property type="evidence" value="ECO:0007669"/>
    <property type="project" value="InterPro"/>
</dbReference>
<evidence type="ECO:0000256" key="3">
    <source>
        <dbReference type="ARBA" id="ARBA00022729"/>
    </source>
</evidence>
<accession>A0A562V3Y3</accession>
<evidence type="ECO:0000313" key="9">
    <source>
        <dbReference type="EMBL" id="TWJ12590.1"/>
    </source>
</evidence>
<evidence type="ECO:0000256" key="1">
    <source>
        <dbReference type="ARBA" id="ARBA00004613"/>
    </source>
</evidence>
<dbReference type="InterPro" id="IPR022790">
    <property type="entry name" value="GH26_dom"/>
</dbReference>
<evidence type="ECO:0000256" key="5">
    <source>
        <dbReference type="ARBA" id="ARBA00023295"/>
    </source>
</evidence>
<dbReference type="PROSITE" id="PS51764">
    <property type="entry name" value="GH26"/>
    <property type="match status" value="1"/>
</dbReference>
<comment type="similarity">
    <text evidence="6">Belongs to the glycosyl hydrolase 26 family.</text>
</comment>
<dbReference type="RefSeq" id="WP_147139835.1">
    <property type="nucleotide sequence ID" value="NZ_BAABIJ010000002.1"/>
</dbReference>
<gene>
    <name evidence="9" type="ORF">LX16_3351</name>
</gene>
<dbReference type="SUPFAM" id="SSF51445">
    <property type="entry name" value="(Trans)glycosidases"/>
    <property type="match status" value="1"/>
</dbReference>
<evidence type="ECO:0000259" key="8">
    <source>
        <dbReference type="PROSITE" id="PS51764"/>
    </source>
</evidence>
<comment type="subcellular location">
    <subcellularLocation>
        <location evidence="1">Secreted</location>
    </subcellularLocation>
</comment>
<keyword evidence="3" id="KW-0732">Signal</keyword>
<keyword evidence="10" id="KW-1185">Reference proteome</keyword>
<protein>
    <recommendedName>
        <fullName evidence="8">GH26 domain-containing protein</fullName>
    </recommendedName>
</protein>
<dbReference type="EMBL" id="VLLL01000006">
    <property type="protein sequence ID" value="TWJ12590.1"/>
    <property type="molecule type" value="Genomic_DNA"/>
</dbReference>
<feature type="domain" description="GH26" evidence="8">
    <location>
        <begin position="233"/>
        <end position="547"/>
    </location>
</feature>
<feature type="active site" description="Proton donor" evidence="6">
    <location>
        <position position="358"/>
    </location>
</feature>
<evidence type="ECO:0000256" key="6">
    <source>
        <dbReference type="PROSITE-ProRule" id="PRU01100"/>
    </source>
</evidence>
<evidence type="ECO:0000313" key="10">
    <source>
        <dbReference type="Proteomes" id="UP000321617"/>
    </source>
</evidence>
<dbReference type="Gene3D" id="3.20.20.80">
    <property type="entry name" value="Glycosidases"/>
    <property type="match status" value="1"/>
</dbReference>
<dbReference type="InterPro" id="IPR017853">
    <property type="entry name" value="GH"/>
</dbReference>
<comment type="caution">
    <text evidence="9">The sequence shown here is derived from an EMBL/GenBank/DDBJ whole genome shotgun (WGS) entry which is preliminary data.</text>
</comment>
<evidence type="ECO:0000256" key="4">
    <source>
        <dbReference type="ARBA" id="ARBA00022801"/>
    </source>
</evidence>
<keyword evidence="4 6" id="KW-0378">Hydrolase</keyword>
<dbReference type="Pfam" id="PF24517">
    <property type="entry name" value="CBM96"/>
    <property type="match status" value="1"/>
</dbReference>
<proteinExistence type="inferred from homology"/>
<feature type="active site" description="Nucleophile" evidence="6">
    <location>
        <position position="477"/>
    </location>
</feature>
<dbReference type="InterPro" id="IPR055372">
    <property type="entry name" value="CBM96"/>
</dbReference>
<evidence type="ECO:0000256" key="2">
    <source>
        <dbReference type="ARBA" id="ARBA00022525"/>
    </source>
</evidence>
<dbReference type="Pfam" id="PF02156">
    <property type="entry name" value="Glyco_hydro_26"/>
    <property type="match status" value="1"/>
</dbReference>
<name>A0A562V3Y3_9ACTN</name>
<reference evidence="9 10" key="1">
    <citation type="journal article" date="2013" name="Stand. Genomic Sci.">
        <title>Genomic Encyclopedia of Type Strains, Phase I: The one thousand microbial genomes (KMG-I) project.</title>
        <authorList>
            <person name="Kyrpides N.C."/>
            <person name="Woyke T."/>
            <person name="Eisen J.A."/>
            <person name="Garrity G."/>
            <person name="Lilburn T.G."/>
            <person name="Beck B.J."/>
            <person name="Whitman W.B."/>
            <person name="Hugenholtz P."/>
            <person name="Klenk H.P."/>
        </authorList>
    </citation>
    <scope>NUCLEOTIDE SEQUENCE [LARGE SCALE GENOMIC DNA]</scope>
    <source>
        <strain evidence="9 10">DSM 45044</strain>
    </source>
</reference>